<dbReference type="RefSeq" id="WP_140455930.1">
    <property type="nucleotide sequence ID" value="NZ_VFRP01000031.1"/>
</dbReference>
<name>A0A501WBS2_9RHOB</name>
<gene>
    <name evidence="1" type="ORF">FJM51_20135</name>
</gene>
<evidence type="ECO:0000313" key="1">
    <source>
        <dbReference type="EMBL" id="TPE47383.1"/>
    </source>
</evidence>
<sequence length="234" mass="25116">MPQSQSQRRRDYAEIVVFTGDLVASSKLSPDQLGQAMATLEEAYGDVSRAWAARPGGAGNSAEAPDYGFSAFRGDSWQCLGPDPAFALRWALILRARLGALGRAFDTRISVGIGSGWLSEQDGRAIASGPAFELSGRGLDSIGQNRRLAIAWEKPPREAPLIRAVFALADEISRNWTPGQARVFARLLVGMPRPSQETLAGALDITQQTVATHLAGGGDWALREALEALEREGQ</sequence>
<dbReference type="AlphaFoldDB" id="A0A501WBS2"/>
<comment type="caution">
    <text evidence="1">The sequence shown here is derived from an EMBL/GenBank/DDBJ whole genome shotgun (WGS) entry which is preliminary data.</text>
</comment>
<organism evidence="1 2">
    <name type="scientific">Amaricoccus solimangrovi</name>
    <dbReference type="NCBI Taxonomy" id="2589815"/>
    <lineage>
        <taxon>Bacteria</taxon>
        <taxon>Pseudomonadati</taxon>
        <taxon>Pseudomonadota</taxon>
        <taxon>Alphaproteobacteria</taxon>
        <taxon>Rhodobacterales</taxon>
        <taxon>Paracoccaceae</taxon>
        <taxon>Amaricoccus</taxon>
    </lineage>
</organism>
<dbReference type="EMBL" id="VFRP01000031">
    <property type="protein sequence ID" value="TPE47383.1"/>
    <property type="molecule type" value="Genomic_DNA"/>
</dbReference>
<evidence type="ECO:0000313" key="2">
    <source>
        <dbReference type="Proteomes" id="UP000319255"/>
    </source>
</evidence>
<dbReference type="InterPro" id="IPR029787">
    <property type="entry name" value="Nucleotide_cyclase"/>
</dbReference>
<dbReference type="OrthoDB" id="7210707at2"/>
<keyword evidence="2" id="KW-1185">Reference proteome</keyword>
<proteinExistence type="predicted"/>
<dbReference type="Proteomes" id="UP000319255">
    <property type="component" value="Unassembled WGS sequence"/>
</dbReference>
<accession>A0A501WBS2</accession>
<dbReference type="Gene3D" id="3.30.70.1230">
    <property type="entry name" value="Nucleotide cyclase"/>
    <property type="match status" value="1"/>
</dbReference>
<reference evidence="1 2" key="1">
    <citation type="submission" date="2019-06" db="EMBL/GenBank/DDBJ databases">
        <title>A novel bacterium of genus Amaricoccus, isolated from marine sediment.</title>
        <authorList>
            <person name="Huang H."/>
            <person name="Mo K."/>
            <person name="Hu Y."/>
        </authorList>
    </citation>
    <scope>NUCLEOTIDE SEQUENCE [LARGE SCALE GENOMIC DNA]</scope>
    <source>
        <strain evidence="1 2">HB172011</strain>
    </source>
</reference>
<protein>
    <submittedName>
        <fullName evidence="1">Helix-turn-helix transcriptional regulator</fullName>
    </submittedName>
</protein>